<evidence type="ECO:0000259" key="1">
    <source>
        <dbReference type="PROSITE" id="PS50994"/>
    </source>
</evidence>
<dbReference type="InterPro" id="IPR012337">
    <property type="entry name" value="RNaseH-like_sf"/>
</dbReference>
<protein>
    <submittedName>
        <fullName evidence="2">Mobile element protein</fullName>
    </submittedName>
</protein>
<reference evidence="3" key="1">
    <citation type="submission" date="2017-06" db="EMBL/GenBank/DDBJ databases">
        <title>Genome analysis of Fimbriiglobus ruber SP5, the first member of the order Planctomycetales with confirmed chitinolytic capability.</title>
        <authorList>
            <person name="Ravin N.V."/>
            <person name="Rakitin A.L."/>
            <person name="Ivanova A.A."/>
            <person name="Beletsky A.V."/>
            <person name="Kulichevskaya I.S."/>
            <person name="Mardanov A.V."/>
            <person name="Dedysh S.N."/>
        </authorList>
    </citation>
    <scope>NUCLEOTIDE SEQUENCE [LARGE SCALE GENOMIC DNA]</scope>
    <source>
        <strain evidence="3">SP5</strain>
    </source>
</reference>
<dbReference type="GO" id="GO:0003676">
    <property type="term" value="F:nucleic acid binding"/>
    <property type="evidence" value="ECO:0007669"/>
    <property type="project" value="InterPro"/>
</dbReference>
<dbReference type="PANTHER" id="PTHR46889:SF4">
    <property type="entry name" value="TRANSPOSASE INSO FOR INSERTION SEQUENCE ELEMENT IS911B-RELATED"/>
    <property type="match status" value="1"/>
</dbReference>
<dbReference type="Pfam" id="PF13276">
    <property type="entry name" value="HTH_21"/>
    <property type="match status" value="1"/>
</dbReference>
<dbReference type="PROSITE" id="PS50994">
    <property type="entry name" value="INTEGRASE"/>
    <property type="match status" value="1"/>
</dbReference>
<dbReference type="NCBIfam" id="NF033516">
    <property type="entry name" value="transpos_IS3"/>
    <property type="match status" value="1"/>
</dbReference>
<dbReference type="InterPro" id="IPR048020">
    <property type="entry name" value="Transpos_IS3"/>
</dbReference>
<feature type="domain" description="Integrase catalytic" evidence="1">
    <location>
        <begin position="119"/>
        <end position="285"/>
    </location>
</feature>
<evidence type="ECO:0000313" key="3">
    <source>
        <dbReference type="Proteomes" id="UP000214646"/>
    </source>
</evidence>
<accession>A0A225DLK9</accession>
<dbReference type="Gene3D" id="3.30.420.10">
    <property type="entry name" value="Ribonuclease H-like superfamily/Ribonuclease H"/>
    <property type="match status" value="1"/>
</dbReference>
<dbReference type="InterPro" id="IPR025948">
    <property type="entry name" value="HTH-like_dom"/>
</dbReference>
<dbReference type="GO" id="GO:0015074">
    <property type="term" value="P:DNA integration"/>
    <property type="evidence" value="ECO:0007669"/>
    <property type="project" value="InterPro"/>
</dbReference>
<dbReference type="EMBL" id="NIDE01000010">
    <property type="protein sequence ID" value="OWK39438.1"/>
    <property type="molecule type" value="Genomic_DNA"/>
</dbReference>
<organism evidence="2 3">
    <name type="scientific">Fimbriiglobus ruber</name>
    <dbReference type="NCBI Taxonomy" id="1908690"/>
    <lineage>
        <taxon>Bacteria</taxon>
        <taxon>Pseudomonadati</taxon>
        <taxon>Planctomycetota</taxon>
        <taxon>Planctomycetia</taxon>
        <taxon>Gemmatales</taxon>
        <taxon>Gemmataceae</taxon>
        <taxon>Fimbriiglobus</taxon>
    </lineage>
</organism>
<evidence type="ECO:0000313" key="2">
    <source>
        <dbReference type="EMBL" id="OWK39438.1"/>
    </source>
</evidence>
<proteinExistence type="predicted"/>
<dbReference type="Pfam" id="PF00665">
    <property type="entry name" value="rve"/>
    <property type="match status" value="1"/>
</dbReference>
<name>A0A225DLK9_9BACT</name>
<dbReference type="AlphaFoldDB" id="A0A225DLK9"/>
<dbReference type="InterPro" id="IPR050900">
    <property type="entry name" value="Transposase_IS3/IS150/IS904"/>
</dbReference>
<dbReference type="SUPFAM" id="SSF53098">
    <property type="entry name" value="Ribonuclease H-like"/>
    <property type="match status" value="1"/>
</dbReference>
<comment type="caution">
    <text evidence="2">The sequence shown here is derived from an EMBL/GenBank/DDBJ whole genome shotgun (WGS) entry which is preliminary data.</text>
</comment>
<dbReference type="Pfam" id="PF13333">
    <property type="entry name" value="rve_2"/>
    <property type="match status" value="1"/>
</dbReference>
<dbReference type="InterPro" id="IPR001584">
    <property type="entry name" value="Integrase_cat-core"/>
</dbReference>
<dbReference type="InterPro" id="IPR036397">
    <property type="entry name" value="RNaseH_sf"/>
</dbReference>
<keyword evidence="3" id="KW-1185">Reference proteome</keyword>
<dbReference type="Proteomes" id="UP000214646">
    <property type="component" value="Unassembled WGS sequence"/>
</dbReference>
<sequence>MRYAVIDDHAGEWAVTRMCDVLGVSTAGYYAWRARDASPQQQRRETLTAAIAAVHAQVHARYGSPRMHAELADQGHDCCVNTVACLMREDGIAAKTTRKFRQTTDSNHPHPVAENVLDRQFDPTTKNASWVADMTYIPTREGWLYLAAVEDLFSRMVVGWSMAATMTSRLVVDALGMAVARRLPGAALVAHSDRGSQYASDHYQRLLGSHGITCSMSRRANCWDNAPMESFFASLKKELVHDEDYPTRQRATASIFEYIETFDNRVRRHSALGYLSPADFEALHPG</sequence>
<dbReference type="PANTHER" id="PTHR46889">
    <property type="entry name" value="TRANSPOSASE INSF FOR INSERTION SEQUENCE IS3B-RELATED"/>
    <property type="match status" value="1"/>
</dbReference>
<gene>
    <name evidence="2" type="ORF">FRUB_06001</name>
</gene>